<protein>
    <submittedName>
        <fullName evidence="3">U2 snRNP-associated SURP motif-containing protein</fullName>
    </submittedName>
</protein>
<evidence type="ECO:0000256" key="2">
    <source>
        <dbReference type="SAM" id="MobiDB-lite"/>
    </source>
</evidence>
<gene>
    <name evidence="3" type="ORF">MDA_GLEAN10002785</name>
</gene>
<keyword evidence="1" id="KW-0175">Coiled coil</keyword>
<dbReference type="Proteomes" id="UP000010556">
    <property type="component" value="Unassembled WGS sequence"/>
</dbReference>
<accession>L5M4D5</accession>
<feature type="coiled-coil region" evidence="1">
    <location>
        <begin position="27"/>
        <end position="104"/>
    </location>
</feature>
<evidence type="ECO:0000313" key="4">
    <source>
        <dbReference type="Proteomes" id="UP000010556"/>
    </source>
</evidence>
<dbReference type="AlphaFoldDB" id="L5M4D5"/>
<organism evidence="3 4">
    <name type="scientific">Myotis davidii</name>
    <name type="common">David's myotis</name>
    <dbReference type="NCBI Taxonomy" id="225400"/>
    <lineage>
        <taxon>Eukaryota</taxon>
        <taxon>Metazoa</taxon>
        <taxon>Chordata</taxon>
        <taxon>Craniata</taxon>
        <taxon>Vertebrata</taxon>
        <taxon>Euteleostomi</taxon>
        <taxon>Mammalia</taxon>
        <taxon>Eutheria</taxon>
        <taxon>Laurasiatheria</taxon>
        <taxon>Chiroptera</taxon>
        <taxon>Yangochiroptera</taxon>
        <taxon>Vespertilionidae</taxon>
        <taxon>Myotis</taxon>
    </lineage>
</organism>
<evidence type="ECO:0000256" key="1">
    <source>
        <dbReference type="SAM" id="Coils"/>
    </source>
</evidence>
<keyword evidence="4" id="KW-1185">Reference proteome</keyword>
<sequence>MQNDDLTAKLKSASSKCTCLDGKNKLLQQELLSMKAIEKKCEKLENKKQKLKQEIVNLKRHMEMNMVELSEVLLYKQKIEERARQDVEDKLEEVNQILQLKKKEDEKAAAEIYEEFLAAFEESDGNKAKTFVCGGVVNAAKEEHETDEKIGKIYHPSSRFADQENPPNQSSNERPPSLLVPKPVWLRLVNIIEEKETEDVPDDLDGAPIEEELDGAPLEDVDGIPIDATPIDDLDGVPMKSFDDDLDGVPLLDAAEDSKKNDPIFKVAPSK</sequence>
<feature type="region of interest" description="Disordered" evidence="2">
    <location>
        <begin position="158"/>
        <end position="178"/>
    </location>
</feature>
<evidence type="ECO:0000313" key="3">
    <source>
        <dbReference type="EMBL" id="ELK33135.1"/>
    </source>
</evidence>
<name>L5M4D5_MYODS</name>
<proteinExistence type="predicted"/>
<feature type="region of interest" description="Disordered" evidence="2">
    <location>
        <begin position="197"/>
        <end position="236"/>
    </location>
</feature>
<feature type="compositionally biased region" description="Acidic residues" evidence="2">
    <location>
        <begin position="197"/>
        <end position="222"/>
    </location>
</feature>
<reference evidence="4" key="1">
    <citation type="journal article" date="2013" name="Science">
        <title>Comparative analysis of bat genomes provides insight into the evolution of flight and immunity.</title>
        <authorList>
            <person name="Zhang G."/>
            <person name="Cowled C."/>
            <person name="Shi Z."/>
            <person name="Huang Z."/>
            <person name="Bishop-Lilly K.A."/>
            <person name="Fang X."/>
            <person name="Wynne J.W."/>
            <person name="Xiong Z."/>
            <person name="Baker M.L."/>
            <person name="Zhao W."/>
            <person name="Tachedjian M."/>
            <person name="Zhu Y."/>
            <person name="Zhou P."/>
            <person name="Jiang X."/>
            <person name="Ng J."/>
            <person name="Yang L."/>
            <person name="Wu L."/>
            <person name="Xiao J."/>
            <person name="Feng Y."/>
            <person name="Chen Y."/>
            <person name="Sun X."/>
            <person name="Zhang Y."/>
            <person name="Marsh G.A."/>
            <person name="Crameri G."/>
            <person name="Broder C.C."/>
            <person name="Frey K.G."/>
            <person name="Wang L.F."/>
            <person name="Wang J."/>
        </authorList>
    </citation>
    <scope>NUCLEOTIDE SEQUENCE [LARGE SCALE GENOMIC DNA]</scope>
</reference>
<feature type="compositionally biased region" description="Polar residues" evidence="2">
    <location>
        <begin position="165"/>
        <end position="174"/>
    </location>
</feature>
<dbReference type="EMBL" id="KB104565">
    <property type="protein sequence ID" value="ELK33135.1"/>
    <property type="molecule type" value="Genomic_DNA"/>
</dbReference>